<protein>
    <recommendedName>
        <fullName evidence="6">Periplasmic heavy metal sensor</fullName>
    </recommendedName>
</protein>
<dbReference type="Proteomes" id="UP000515971">
    <property type="component" value="Chromosome"/>
</dbReference>
<keyword evidence="1" id="KW-0175">Coiled coil</keyword>
<evidence type="ECO:0000256" key="3">
    <source>
        <dbReference type="SAM" id="SignalP"/>
    </source>
</evidence>
<accession>A0A7G9SGF5</accession>
<evidence type="ECO:0000313" key="4">
    <source>
        <dbReference type="EMBL" id="QNN66930.1"/>
    </source>
</evidence>
<evidence type="ECO:0008006" key="6">
    <source>
        <dbReference type="Google" id="ProtNLM"/>
    </source>
</evidence>
<keyword evidence="3" id="KW-0732">Signal</keyword>
<organism evidence="4 5">
    <name type="scientific">Sphingomonas lutea</name>
    <dbReference type="NCBI Taxonomy" id="1045317"/>
    <lineage>
        <taxon>Bacteria</taxon>
        <taxon>Pseudomonadati</taxon>
        <taxon>Pseudomonadota</taxon>
        <taxon>Alphaproteobacteria</taxon>
        <taxon>Sphingomonadales</taxon>
        <taxon>Sphingomonadaceae</taxon>
        <taxon>Sphingomonas</taxon>
    </lineage>
</organism>
<feature type="coiled-coil region" evidence="1">
    <location>
        <begin position="51"/>
        <end position="78"/>
    </location>
</feature>
<dbReference type="EMBL" id="CP060718">
    <property type="protein sequence ID" value="QNN66930.1"/>
    <property type="molecule type" value="Genomic_DNA"/>
</dbReference>
<evidence type="ECO:0000256" key="2">
    <source>
        <dbReference type="SAM" id="MobiDB-lite"/>
    </source>
</evidence>
<dbReference type="KEGG" id="slut:H9L13_09760"/>
<dbReference type="AlphaFoldDB" id="A0A7G9SGF5"/>
<reference evidence="4 5" key="1">
    <citation type="submission" date="2020-08" db="EMBL/GenBank/DDBJ databases">
        <title>Genome sequence of Sphingomonas lutea KCTC 23642T.</title>
        <authorList>
            <person name="Hyun D.-W."/>
            <person name="Bae J.-W."/>
        </authorList>
    </citation>
    <scope>NUCLEOTIDE SEQUENCE [LARGE SCALE GENOMIC DNA]</scope>
    <source>
        <strain evidence="4 5">KCTC 23642</strain>
    </source>
</reference>
<name>A0A7G9SGF5_9SPHN</name>
<evidence type="ECO:0000313" key="5">
    <source>
        <dbReference type="Proteomes" id="UP000515971"/>
    </source>
</evidence>
<feature type="chain" id="PRO_5028845656" description="Periplasmic heavy metal sensor" evidence="3">
    <location>
        <begin position="20"/>
        <end position="166"/>
    </location>
</feature>
<evidence type="ECO:0000256" key="1">
    <source>
        <dbReference type="SAM" id="Coils"/>
    </source>
</evidence>
<feature type="region of interest" description="Disordered" evidence="2">
    <location>
        <begin position="144"/>
        <end position="166"/>
    </location>
</feature>
<feature type="signal peptide" evidence="3">
    <location>
        <begin position="1"/>
        <end position="19"/>
    </location>
</feature>
<sequence length="166" mass="19531">MMRKLILTAVAAASALAVAAPAAAQWGPVAPVPYGNAYGYNNYGYNNWGHIRSLQARIDQLQRRIARLDNRDRISEREARRLREATRELEYRLRVASRNGLHPVEAQRIEYRLVRLEQRLVRDAWDGRRWGQSQWGNGYYDRDRDGLDDRFERDRGRNYDEDRDPD</sequence>
<keyword evidence="5" id="KW-1185">Reference proteome</keyword>
<dbReference type="RefSeq" id="WP_187537522.1">
    <property type="nucleotide sequence ID" value="NZ_BAABJT010000001.1"/>
</dbReference>
<gene>
    <name evidence="4" type="ORF">H9L13_09760</name>
</gene>
<proteinExistence type="predicted"/>